<name>A0A1G8ENI6_PSEOR</name>
<dbReference type="OrthoDB" id="5738376at2"/>
<dbReference type="GO" id="GO:0003700">
    <property type="term" value="F:DNA-binding transcription factor activity"/>
    <property type="evidence" value="ECO:0007669"/>
    <property type="project" value="InterPro"/>
</dbReference>
<dbReference type="Proteomes" id="UP000198967">
    <property type="component" value="Unassembled WGS sequence"/>
</dbReference>
<dbReference type="InterPro" id="IPR010982">
    <property type="entry name" value="Lambda_DNA-bd_dom_sf"/>
</dbReference>
<evidence type="ECO:0000313" key="2">
    <source>
        <dbReference type="EMBL" id="SDH71438.1"/>
    </source>
</evidence>
<dbReference type="GO" id="GO:0003677">
    <property type="term" value="F:DNA binding"/>
    <property type="evidence" value="ECO:0007669"/>
    <property type="project" value="InterPro"/>
</dbReference>
<dbReference type="EMBL" id="FNBE01000040">
    <property type="protein sequence ID" value="SDH71438.1"/>
    <property type="molecule type" value="Genomic_DNA"/>
</dbReference>
<dbReference type="Pfam" id="PF01381">
    <property type="entry name" value="HTH_3"/>
    <property type="match status" value="1"/>
</dbReference>
<organism evidence="2 3">
    <name type="scientific">Pseudonocardia oroxyli</name>
    <dbReference type="NCBI Taxonomy" id="366584"/>
    <lineage>
        <taxon>Bacteria</taxon>
        <taxon>Bacillati</taxon>
        <taxon>Actinomycetota</taxon>
        <taxon>Actinomycetes</taxon>
        <taxon>Pseudonocardiales</taxon>
        <taxon>Pseudonocardiaceae</taxon>
        <taxon>Pseudonocardia</taxon>
    </lineage>
</organism>
<protein>
    <submittedName>
        <fullName evidence="2">Helix-turn-helix</fullName>
    </submittedName>
</protein>
<dbReference type="InterPro" id="IPR001387">
    <property type="entry name" value="Cro/C1-type_HTH"/>
</dbReference>
<sequence length="102" mass="11294">MSAARWSEIPGEHVAAAGEERVERQKDRLLGQERARRLAETRKRRGLTQRQVAEVMGVTVGRVSQIENGELAGIEVPERYVRALGGDLQIVANFGDDQIKVG</sequence>
<dbReference type="Gene3D" id="1.10.260.40">
    <property type="entry name" value="lambda repressor-like DNA-binding domains"/>
    <property type="match status" value="1"/>
</dbReference>
<dbReference type="STRING" id="366584.SAMN05216377_1404"/>
<reference evidence="2 3" key="1">
    <citation type="submission" date="2016-10" db="EMBL/GenBank/DDBJ databases">
        <authorList>
            <person name="de Groot N.N."/>
        </authorList>
    </citation>
    <scope>NUCLEOTIDE SEQUENCE [LARGE SCALE GENOMIC DNA]</scope>
    <source>
        <strain evidence="2 3">CGMCC 4.3143</strain>
    </source>
</reference>
<feature type="domain" description="HTH cro/C1-type" evidence="1">
    <location>
        <begin position="38"/>
        <end position="91"/>
    </location>
</feature>
<dbReference type="PROSITE" id="PS50943">
    <property type="entry name" value="HTH_CROC1"/>
    <property type="match status" value="1"/>
</dbReference>
<keyword evidence="3" id="KW-1185">Reference proteome</keyword>
<proteinExistence type="predicted"/>
<dbReference type="SMART" id="SM00530">
    <property type="entry name" value="HTH_XRE"/>
    <property type="match status" value="1"/>
</dbReference>
<dbReference type="PROSITE" id="PS00716">
    <property type="entry name" value="SIGMA70_2"/>
    <property type="match status" value="1"/>
</dbReference>
<evidence type="ECO:0000259" key="1">
    <source>
        <dbReference type="PROSITE" id="PS50943"/>
    </source>
</evidence>
<dbReference type="InterPro" id="IPR000943">
    <property type="entry name" value="RNA_pol_sigma70"/>
</dbReference>
<dbReference type="RefSeq" id="WP_093089884.1">
    <property type="nucleotide sequence ID" value="NZ_FNBE01000040.1"/>
</dbReference>
<evidence type="ECO:0000313" key="3">
    <source>
        <dbReference type="Proteomes" id="UP000198967"/>
    </source>
</evidence>
<dbReference type="CDD" id="cd00093">
    <property type="entry name" value="HTH_XRE"/>
    <property type="match status" value="1"/>
</dbReference>
<gene>
    <name evidence="2" type="ORF">SAMN05216377_1404</name>
</gene>
<accession>A0A1G8ENI6</accession>
<dbReference type="AlphaFoldDB" id="A0A1G8ENI6"/>
<dbReference type="SUPFAM" id="SSF47413">
    <property type="entry name" value="lambda repressor-like DNA-binding domains"/>
    <property type="match status" value="1"/>
</dbReference>
<dbReference type="GO" id="GO:0006352">
    <property type="term" value="P:DNA-templated transcription initiation"/>
    <property type="evidence" value="ECO:0007669"/>
    <property type="project" value="InterPro"/>
</dbReference>